<evidence type="ECO:0000313" key="2">
    <source>
        <dbReference type="Proteomes" id="UP000618591"/>
    </source>
</evidence>
<gene>
    <name evidence="1" type="ORF">GCM10011395_08360</name>
</gene>
<dbReference type="InterPro" id="IPR029063">
    <property type="entry name" value="SAM-dependent_MTases_sf"/>
</dbReference>
<dbReference type="EMBL" id="BMDW01000004">
    <property type="protein sequence ID" value="GGA40423.1"/>
    <property type="molecule type" value="Genomic_DNA"/>
</dbReference>
<dbReference type="Pfam" id="PF06080">
    <property type="entry name" value="DUF938"/>
    <property type="match status" value="1"/>
</dbReference>
<comment type="caution">
    <text evidence="1">The sequence shown here is derived from an EMBL/GenBank/DDBJ whole genome shotgun (WGS) entry which is preliminary data.</text>
</comment>
<keyword evidence="2" id="KW-1185">Reference proteome</keyword>
<dbReference type="GO" id="GO:0032259">
    <property type="term" value="P:methylation"/>
    <property type="evidence" value="ECO:0007669"/>
    <property type="project" value="UniProtKB-KW"/>
</dbReference>
<dbReference type="Gene3D" id="3.40.50.150">
    <property type="entry name" value="Vaccinia Virus protein VP39"/>
    <property type="match status" value="1"/>
</dbReference>
<keyword evidence="1" id="KW-0489">Methyltransferase</keyword>
<dbReference type="SUPFAM" id="SSF53335">
    <property type="entry name" value="S-adenosyl-L-methionine-dependent methyltransferases"/>
    <property type="match status" value="1"/>
</dbReference>
<name>A0ABQ1GBA1_9SPHN</name>
<evidence type="ECO:0000313" key="1">
    <source>
        <dbReference type="EMBL" id="GGA40423.1"/>
    </source>
</evidence>
<accession>A0ABQ1GBA1</accession>
<dbReference type="Proteomes" id="UP000618591">
    <property type="component" value="Unassembled WGS sequence"/>
</dbReference>
<dbReference type="PANTHER" id="PTHR20974:SF0">
    <property type="entry name" value="UPF0585 PROTEIN CG18661"/>
    <property type="match status" value="1"/>
</dbReference>
<reference evidence="2" key="1">
    <citation type="journal article" date="2019" name="Int. J. Syst. Evol. Microbiol.">
        <title>The Global Catalogue of Microorganisms (GCM) 10K type strain sequencing project: providing services to taxonomists for standard genome sequencing and annotation.</title>
        <authorList>
            <consortium name="The Broad Institute Genomics Platform"/>
            <consortium name="The Broad Institute Genome Sequencing Center for Infectious Disease"/>
            <person name="Wu L."/>
            <person name="Ma J."/>
        </authorList>
    </citation>
    <scope>NUCLEOTIDE SEQUENCE [LARGE SCALE GENOMIC DNA]</scope>
    <source>
        <strain evidence="2">CGMCC 1.10106</strain>
    </source>
</reference>
<organism evidence="1 2">
    <name type="scientific">Sphingomonas psychrolutea</name>
    <dbReference type="NCBI Taxonomy" id="1259676"/>
    <lineage>
        <taxon>Bacteria</taxon>
        <taxon>Pseudomonadati</taxon>
        <taxon>Pseudomonadota</taxon>
        <taxon>Alphaproteobacteria</taxon>
        <taxon>Sphingomonadales</taxon>
        <taxon>Sphingomonadaceae</taxon>
        <taxon>Sphingomonas</taxon>
    </lineage>
</organism>
<sequence>MIGGAMTDPAPWIPGEAAGEDRRHAPATLRNRMAIADVLRAVLPRSGTVLEIASGSGEHAAYFAGEFPALAWQPSDPDRAALTSIAAWCAGIANVLPPLDLDAAAPVWPVSRADAVLCINMLHISPWAATLGLMAGAARVLDTGAPLLVYGPFLRDDVPTAPSNLAFDESLRERDPAWGIRSIGAVAEAATGFALDQTIEMPANNVMLVFRRV</sequence>
<keyword evidence="1" id="KW-0808">Transferase</keyword>
<dbReference type="PANTHER" id="PTHR20974">
    <property type="entry name" value="UPF0585 PROTEIN CG18661"/>
    <property type="match status" value="1"/>
</dbReference>
<protein>
    <submittedName>
        <fullName evidence="1">SAM-dependent methyltransferase</fullName>
    </submittedName>
</protein>
<dbReference type="GO" id="GO:0008168">
    <property type="term" value="F:methyltransferase activity"/>
    <property type="evidence" value="ECO:0007669"/>
    <property type="project" value="UniProtKB-KW"/>
</dbReference>
<proteinExistence type="predicted"/>
<dbReference type="InterPro" id="IPR010342">
    <property type="entry name" value="DUF938"/>
</dbReference>